<dbReference type="Pfam" id="PF00117">
    <property type="entry name" value="GATase"/>
    <property type="match status" value="1"/>
</dbReference>
<evidence type="ECO:0000256" key="9">
    <source>
        <dbReference type="ARBA" id="ARBA00049534"/>
    </source>
</evidence>
<evidence type="ECO:0000256" key="4">
    <source>
        <dbReference type="ARBA" id="ARBA00022801"/>
    </source>
</evidence>
<dbReference type="GO" id="GO:0005737">
    <property type="term" value="C:cytoplasm"/>
    <property type="evidence" value="ECO:0007669"/>
    <property type="project" value="UniProtKB-SubCell"/>
</dbReference>
<comment type="pathway">
    <text evidence="1 10">Amino-acid biosynthesis; L-histidine biosynthesis; L-histidine from 5-phospho-alpha-D-ribose 1-diphosphate: step 5/9.</text>
</comment>
<evidence type="ECO:0000256" key="5">
    <source>
        <dbReference type="ARBA" id="ARBA00022962"/>
    </source>
</evidence>
<evidence type="ECO:0000256" key="3">
    <source>
        <dbReference type="ARBA" id="ARBA00022605"/>
    </source>
</evidence>
<comment type="subunit">
    <text evidence="10">Heterodimer of HisH and HisF.</text>
</comment>
<comment type="subcellular location">
    <subcellularLocation>
        <location evidence="10">Cytoplasm</location>
    </subcellularLocation>
</comment>
<dbReference type="PIRSF" id="PIRSF000495">
    <property type="entry name" value="Amidotransf_hisH"/>
    <property type="match status" value="1"/>
</dbReference>
<dbReference type="Gene3D" id="3.40.50.880">
    <property type="match status" value="1"/>
</dbReference>
<dbReference type="EC" id="4.3.2.10" evidence="10"/>
<evidence type="ECO:0000256" key="2">
    <source>
        <dbReference type="ARBA" id="ARBA00022490"/>
    </source>
</evidence>
<dbReference type="GO" id="GO:0000105">
    <property type="term" value="P:L-histidine biosynthetic process"/>
    <property type="evidence" value="ECO:0007669"/>
    <property type="project" value="UniProtKB-UniRule"/>
</dbReference>
<dbReference type="OrthoDB" id="9807137at2"/>
<evidence type="ECO:0000313" key="14">
    <source>
        <dbReference type="Proteomes" id="UP000194798"/>
    </source>
</evidence>
<dbReference type="GO" id="GO:0000107">
    <property type="term" value="F:imidazoleglycerol-phosphate synthase activity"/>
    <property type="evidence" value="ECO:0007669"/>
    <property type="project" value="UniProtKB-UniRule"/>
</dbReference>
<dbReference type="Proteomes" id="UP000194798">
    <property type="component" value="Unassembled WGS sequence"/>
</dbReference>
<comment type="caution">
    <text evidence="13">The sequence shown here is derived from an EMBL/GenBank/DDBJ whole genome shotgun (WGS) entry which is preliminary data.</text>
</comment>
<sequence>MKTVTVIDYGMSNLRSVSKALEHVAGKNWHVNVSQSPHDIVKADKVVFPGQGAIAHCMQVLTEQHLTEVIVTSLKTKPFLGICLGLQSLLKYSEENGGVNGFNHFAGEVKRFPTPLLEENSGERLKIPHMGWSPVHWVQPHPLWQGIPDNSRFYFVHSYYVAPRDEAVTAGQTCYGSVCFTSAAARDNVFAVQFHPEKSQKNGLTLLENFLDW</sequence>
<evidence type="ECO:0000256" key="7">
    <source>
        <dbReference type="ARBA" id="ARBA00023239"/>
    </source>
</evidence>
<dbReference type="InterPro" id="IPR029062">
    <property type="entry name" value="Class_I_gatase-like"/>
</dbReference>
<keyword evidence="7 10" id="KW-0456">Lyase</keyword>
<keyword evidence="4 10" id="KW-0378">Hydrolase</keyword>
<keyword evidence="2 10" id="KW-0963">Cytoplasm</keyword>
<evidence type="ECO:0000256" key="1">
    <source>
        <dbReference type="ARBA" id="ARBA00005091"/>
    </source>
</evidence>
<dbReference type="UniPathway" id="UPA00031">
    <property type="reaction ID" value="UER00010"/>
</dbReference>
<comment type="catalytic activity">
    <reaction evidence="9 10">
        <text>L-glutamine + H2O = L-glutamate + NH4(+)</text>
        <dbReference type="Rhea" id="RHEA:15889"/>
        <dbReference type="ChEBI" id="CHEBI:15377"/>
        <dbReference type="ChEBI" id="CHEBI:28938"/>
        <dbReference type="ChEBI" id="CHEBI:29985"/>
        <dbReference type="ChEBI" id="CHEBI:58359"/>
        <dbReference type="EC" id="3.5.1.2"/>
    </reaction>
</comment>
<dbReference type="GO" id="GO:0016829">
    <property type="term" value="F:lyase activity"/>
    <property type="evidence" value="ECO:0007669"/>
    <property type="project" value="UniProtKB-KW"/>
</dbReference>
<dbReference type="CDD" id="cd01748">
    <property type="entry name" value="GATase1_IGP_Synthase"/>
    <property type="match status" value="1"/>
</dbReference>
<keyword evidence="5 10" id="KW-0315">Glutamine amidotransferase</keyword>
<accession>A0A251X386</accession>
<evidence type="ECO:0000256" key="11">
    <source>
        <dbReference type="PIRSR" id="PIRSR000495-1"/>
    </source>
</evidence>
<dbReference type="PANTHER" id="PTHR42701">
    <property type="entry name" value="IMIDAZOLE GLYCEROL PHOSPHATE SYNTHASE SUBUNIT HISH"/>
    <property type="match status" value="1"/>
</dbReference>
<dbReference type="GO" id="GO:0004359">
    <property type="term" value="F:glutaminase activity"/>
    <property type="evidence" value="ECO:0007669"/>
    <property type="project" value="UniProtKB-EC"/>
</dbReference>
<feature type="active site" evidence="10 11">
    <location>
        <position position="195"/>
    </location>
</feature>
<protein>
    <recommendedName>
        <fullName evidence="10">Imidazole glycerol phosphate synthase subunit HisH</fullName>
        <ecNumber evidence="10">4.3.2.10</ecNumber>
    </recommendedName>
    <alternativeName>
        <fullName evidence="10">IGP synthase glutaminase subunit</fullName>
        <ecNumber evidence="10">3.5.1.2</ecNumber>
    </alternativeName>
    <alternativeName>
        <fullName evidence="10">IGP synthase subunit HisH</fullName>
    </alternativeName>
    <alternativeName>
        <fullName evidence="10">ImGP synthase subunit HisH</fullName>
        <shortName evidence="10">IGPS subunit HisH</shortName>
    </alternativeName>
</protein>
<dbReference type="EMBL" id="MSLT01000024">
    <property type="protein sequence ID" value="OUD11638.1"/>
    <property type="molecule type" value="Genomic_DNA"/>
</dbReference>
<keyword evidence="6 10" id="KW-0368">Histidine biosynthesis</keyword>
<evidence type="ECO:0000256" key="6">
    <source>
        <dbReference type="ARBA" id="ARBA00023102"/>
    </source>
</evidence>
<comment type="catalytic activity">
    <reaction evidence="8 10">
        <text>5-[(5-phospho-1-deoxy-D-ribulos-1-ylimino)methylamino]-1-(5-phospho-beta-D-ribosyl)imidazole-4-carboxamide + L-glutamine = D-erythro-1-(imidazol-4-yl)glycerol 3-phosphate + 5-amino-1-(5-phospho-beta-D-ribosyl)imidazole-4-carboxamide + L-glutamate + H(+)</text>
        <dbReference type="Rhea" id="RHEA:24793"/>
        <dbReference type="ChEBI" id="CHEBI:15378"/>
        <dbReference type="ChEBI" id="CHEBI:29985"/>
        <dbReference type="ChEBI" id="CHEBI:58278"/>
        <dbReference type="ChEBI" id="CHEBI:58359"/>
        <dbReference type="ChEBI" id="CHEBI:58475"/>
        <dbReference type="ChEBI" id="CHEBI:58525"/>
        <dbReference type="EC" id="4.3.2.10"/>
    </reaction>
</comment>
<keyword evidence="3 10" id="KW-0028">Amino-acid biosynthesis</keyword>
<feature type="active site" evidence="10 11">
    <location>
        <position position="197"/>
    </location>
</feature>
<dbReference type="EC" id="3.5.1.2" evidence="10"/>
<proteinExistence type="inferred from homology"/>
<dbReference type="InterPro" id="IPR017926">
    <property type="entry name" value="GATASE"/>
</dbReference>
<dbReference type="SUPFAM" id="SSF52317">
    <property type="entry name" value="Class I glutamine amidotransferase-like"/>
    <property type="match status" value="1"/>
</dbReference>
<dbReference type="HAMAP" id="MF_00278">
    <property type="entry name" value="HisH"/>
    <property type="match status" value="1"/>
</dbReference>
<evidence type="ECO:0000313" key="13">
    <source>
        <dbReference type="EMBL" id="OUD11638.1"/>
    </source>
</evidence>
<organism evidence="13 14">
    <name type="scientific">Thioflexithrix psekupsensis</name>
    <dbReference type="NCBI Taxonomy" id="1570016"/>
    <lineage>
        <taxon>Bacteria</taxon>
        <taxon>Pseudomonadati</taxon>
        <taxon>Pseudomonadota</taxon>
        <taxon>Gammaproteobacteria</taxon>
        <taxon>Thiotrichales</taxon>
        <taxon>Thioflexithrix</taxon>
    </lineage>
</organism>
<comment type="function">
    <text evidence="10">IGPS catalyzes the conversion of PRFAR and glutamine to IGP, AICAR and glutamate. The HisH subunit catalyzes the hydrolysis of glutamine to glutamate and ammonia as part of the synthesis of IGP and AICAR. The resulting ammonia molecule is channeled to the active site of HisF.</text>
</comment>
<keyword evidence="14" id="KW-1185">Reference proteome</keyword>
<feature type="active site" description="Nucleophile" evidence="10 11">
    <location>
        <position position="83"/>
    </location>
</feature>
<evidence type="ECO:0000256" key="10">
    <source>
        <dbReference type="HAMAP-Rule" id="MF_00278"/>
    </source>
</evidence>
<gene>
    <name evidence="10" type="primary">hisH</name>
    <name evidence="13" type="ORF">TPSD3_16405</name>
</gene>
<name>A0A251X386_9GAMM</name>
<dbReference type="NCBIfam" id="TIGR01855">
    <property type="entry name" value="IMP_synth_hisH"/>
    <property type="match status" value="1"/>
</dbReference>
<dbReference type="RefSeq" id="WP_086489653.1">
    <property type="nucleotide sequence ID" value="NZ_MSLT01000024.1"/>
</dbReference>
<evidence type="ECO:0000259" key="12">
    <source>
        <dbReference type="Pfam" id="PF00117"/>
    </source>
</evidence>
<feature type="domain" description="Glutamine amidotransferase" evidence="12">
    <location>
        <begin position="6"/>
        <end position="211"/>
    </location>
</feature>
<dbReference type="PANTHER" id="PTHR42701:SF2">
    <property type="entry name" value="IMIDAZOLE GLYCEROL PHOSPHATE SYNTHASE SUBUNIT HISH 1"/>
    <property type="match status" value="1"/>
</dbReference>
<dbReference type="InterPro" id="IPR010139">
    <property type="entry name" value="Imidazole-glycPsynth_HisH"/>
</dbReference>
<dbReference type="AlphaFoldDB" id="A0A251X386"/>
<dbReference type="PROSITE" id="PS51273">
    <property type="entry name" value="GATASE_TYPE_1"/>
    <property type="match status" value="1"/>
</dbReference>
<reference evidence="13 14" key="1">
    <citation type="submission" date="2016-12" db="EMBL/GenBank/DDBJ databases">
        <title>Thioflexothrix psekupsii D3 genome sequencing and assembly.</title>
        <authorList>
            <person name="Fomenkov A."/>
            <person name="Vincze T."/>
            <person name="Grabovich M."/>
            <person name="Anton B.P."/>
            <person name="Dubinina G."/>
            <person name="Orlova M."/>
            <person name="Belousova E."/>
            <person name="Roberts R.J."/>
        </authorList>
    </citation>
    <scope>NUCLEOTIDE SEQUENCE [LARGE SCALE GENOMIC DNA]</scope>
    <source>
        <strain evidence="13">D3</strain>
    </source>
</reference>
<evidence type="ECO:0000256" key="8">
    <source>
        <dbReference type="ARBA" id="ARBA00047838"/>
    </source>
</evidence>